<keyword evidence="3" id="KW-1185">Reference proteome</keyword>
<dbReference type="EMBL" id="JACGWL010000008">
    <property type="protein sequence ID" value="KAK4397355.1"/>
    <property type="molecule type" value="Genomic_DNA"/>
</dbReference>
<evidence type="ECO:0000256" key="1">
    <source>
        <dbReference type="SAM" id="MobiDB-lite"/>
    </source>
</evidence>
<proteinExistence type="predicted"/>
<dbReference type="PANTHER" id="PTHR33240:SF8">
    <property type="entry name" value="OS03G0439900 PROTEIN"/>
    <property type="match status" value="1"/>
</dbReference>
<feature type="region of interest" description="Disordered" evidence="1">
    <location>
        <begin position="80"/>
        <end position="107"/>
    </location>
</feature>
<evidence type="ECO:0000313" key="2">
    <source>
        <dbReference type="EMBL" id="KAK4397355.1"/>
    </source>
</evidence>
<reference evidence="2" key="2">
    <citation type="journal article" date="2024" name="Plant">
        <title>Genomic evolution and insights into agronomic trait innovations of Sesamum species.</title>
        <authorList>
            <person name="Miao H."/>
            <person name="Wang L."/>
            <person name="Qu L."/>
            <person name="Liu H."/>
            <person name="Sun Y."/>
            <person name="Le M."/>
            <person name="Wang Q."/>
            <person name="Wei S."/>
            <person name="Zheng Y."/>
            <person name="Lin W."/>
            <person name="Duan Y."/>
            <person name="Cao H."/>
            <person name="Xiong S."/>
            <person name="Wang X."/>
            <person name="Wei L."/>
            <person name="Li C."/>
            <person name="Ma Q."/>
            <person name="Ju M."/>
            <person name="Zhao R."/>
            <person name="Li G."/>
            <person name="Mu C."/>
            <person name="Tian Q."/>
            <person name="Mei H."/>
            <person name="Zhang T."/>
            <person name="Gao T."/>
            <person name="Zhang H."/>
        </authorList>
    </citation>
    <scope>NUCLEOTIDE SEQUENCE</scope>
    <source>
        <strain evidence="2">K16</strain>
    </source>
</reference>
<evidence type="ECO:0000313" key="3">
    <source>
        <dbReference type="Proteomes" id="UP001289374"/>
    </source>
</evidence>
<gene>
    <name evidence="2" type="ORF">Sango_1572100</name>
</gene>
<accession>A0AAE2BTT6</accession>
<dbReference type="PANTHER" id="PTHR33240">
    <property type="entry name" value="OS08G0508500 PROTEIN"/>
    <property type="match status" value="1"/>
</dbReference>
<sequence>MAVEGKGLLSKTRSYKDGPQCSKSDKFCQFHNDYGHTTEESRHLKNEIEWLIQNGYLQEYVCWEKTRGTGPYQKYEIDRDKNVKNPSPESLVKDMPRSSMTGKTKAREVMDVEPANDAPLIQFGQEERRRPRTQDNYALVITALLANYEIERVLIDSGSSVDILFEEAYDQMQLGDVPLEAVDTSLYCFAGEVVHPRGTISLPLTLGTYFYERHAYSNSWWWIFRQHTTLSWDDQRLMLFEQSYPCIT</sequence>
<comment type="caution">
    <text evidence="2">The sequence shown here is derived from an EMBL/GenBank/DDBJ whole genome shotgun (WGS) entry which is preliminary data.</text>
</comment>
<dbReference type="Proteomes" id="UP001289374">
    <property type="component" value="Unassembled WGS sequence"/>
</dbReference>
<feature type="region of interest" description="Disordered" evidence="1">
    <location>
        <begin position="1"/>
        <end position="21"/>
    </location>
</feature>
<dbReference type="AlphaFoldDB" id="A0AAE2BTT6"/>
<organism evidence="2 3">
    <name type="scientific">Sesamum angolense</name>
    <dbReference type="NCBI Taxonomy" id="2727404"/>
    <lineage>
        <taxon>Eukaryota</taxon>
        <taxon>Viridiplantae</taxon>
        <taxon>Streptophyta</taxon>
        <taxon>Embryophyta</taxon>
        <taxon>Tracheophyta</taxon>
        <taxon>Spermatophyta</taxon>
        <taxon>Magnoliopsida</taxon>
        <taxon>eudicotyledons</taxon>
        <taxon>Gunneridae</taxon>
        <taxon>Pentapetalae</taxon>
        <taxon>asterids</taxon>
        <taxon>lamiids</taxon>
        <taxon>Lamiales</taxon>
        <taxon>Pedaliaceae</taxon>
        <taxon>Sesamum</taxon>
    </lineage>
</organism>
<protein>
    <submittedName>
        <fullName evidence="2">Uncharacterized protein</fullName>
    </submittedName>
</protein>
<name>A0AAE2BTT6_9LAMI</name>
<reference evidence="2" key="1">
    <citation type="submission" date="2020-06" db="EMBL/GenBank/DDBJ databases">
        <authorList>
            <person name="Li T."/>
            <person name="Hu X."/>
            <person name="Zhang T."/>
            <person name="Song X."/>
            <person name="Zhang H."/>
            <person name="Dai N."/>
            <person name="Sheng W."/>
            <person name="Hou X."/>
            <person name="Wei L."/>
        </authorList>
    </citation>
    <scope>NUCLEOTIDE SEQUENCE</scope>
    <source>
        <strain evidence="2">K16</strain>
        <tissue evidence="2">Leaf</tissue>
    </source>
</reference>